<dbReference type="Gene3D" id="3.40.50.150">
    <property type="entry name" value="Vaccinia Virus protein VP39"/>
    <property type="match status" value="1"/>
</dbReference>
<evidence type="ECO:0000313" key="2">
    <source>
        <dbReference type="EMBL" id="SNQ48810.1"/>
    </source>
</evidence>
<reference evidence="2 3" key="1">
    <citation type="submission" date="2017-06" db="EMBL/GenBank/DDBJ databases">
        <authorList>
            <person name="Kim H.J."/>
            <person name="Triplett B.A."/>
        </authorList>
    </citation>
    <scope>NUCLEOTIDE SEQUENCE [LARGE SCALE GENOMIC DNA]</scope>
    <source>
        <strain evidence="2">FRACA_ARgP5</strain>
    </source>
</reference>
<dbReference type="InterPro" id="IPR029063">
    <property type="entry name" value="SAM-dependent_MTases_sf"/>
</dbReference>
<dbReference type="CDD" id="cd02440">
    <property type="entry name" value="AdoMet_MTases"/>
    <property type="match status" value="1"/>
</dbReference>
<organism evidence="2 3">
    <name type="scientific">Frankia canadensis</name>
    <dbReference type="NCBI Taxonomy" id="1836972"/>
    <lineage>
        <taxon>Bacteria</taxon>
        <taxon>Bacillati</taxon>
        <taxon>Actinomycetota</taxon>
        <taxon>Actinomycetes</taxon>
        <taxon>Frankiales</taxon>
        <taxon>Frankiaceae</taxon>
        <taxon>Frankia</taxon>
    </lineage>
</organism>
<dbReference type="InterPro" id="IPR041698">
    <property type="entry name" value="Methyltransf_25"/>
</dbReference>
<dbReference type="EMBL" id="FZMO01000201">
    <property type="protein sequence ID" value="SNQ48810.1"/>
    <property type="molecule type" value="Genomic_DNA"/>
</dbReference>
<gene>
    <name evidence="2" type="ORF">FRACA_280032</name>
</gene>
<sequence>MAEGATAAHYERLAGTYDLNWTYSDAFVEWMAGEIVDSLSLTADDRIADVGCGTGLYTRRVLRLVRPRTPVLCVDPSAAMLKQLSADSGLRPIRASAEEIAGVGGTTVPPVIPPGSLDALVIKEAIHHVALADRPRTIAGLARTLDSFGRLLIVMLPTRIEYPLFAAAMARFEELQPDPADIADQMRAAGLSVQVTYREFALRIPKSRYLEMVGSRYMSLLSMFDDAEIAAGVAEIDAAHAESVLSFHDRFAFVLGGRGRSTS</sequence>
<dbReference type="GO" id="GO:0008168">
    <property type="term" value="F:methyltransferase activity"/>
    <property type="evidence" value="ECO:0007669"/>
    <property type="project" value="UniProtKB-KW"/>
</dbReference>
<name>A0A2I2KT25_9ACTN</name>
<protein>
    <submittedName>
        <fullName evidence="2">Methyltransferase family protein</fullName>
    </submittedName>
</protein>
<keyword evidence="2" id="KW-0808">Transferase</keyword>
<feature type="domain" description="Methyltransferase" evidence="1">
    <location>
        <begin position="47"/>
        <end position="146"/>
    </location>
</feature>
<dbReference type="RefSeq" id="WP_207770342.1">
    <property type="nucleotide sequence ID" value="NZ_FZMO01000201.1"/>
</dbReference>
<proteinExistence type="predicted"/>
<accession>A0A2I2KT25</accession>
<evidence type="ECO:0000259" key="1">
    <source>
        <dbReference type="Pfam" id="PF13649"/>
    </source>
</evidence>
<keyword evidence="3" id="KW-1185">Reference proteome</keyword>
<dbReference type="SUPFAM" id="SSF53335">
    <property type="entry name" value="S-adenosyl-L-methionine-dependent methyltransferases"/>
    <property type="match status" value="1"/>
</dbReference>
<dbReference type="AlphaFoldDB" id="A0A2I2KT25"/>
<dbReference type="GO" id="GO:0032259">
    <property type="term" value="P:methylation"/>
    <property type="evidence" value="ECO:0007669"/>
    <property type="project" value="UniProtKB-KW"/>
</dbReference>
<evidence type="ECO:0000313" key="3">
    <source>
        <dbReference type="Proteomes" id="UP000234331"/>
    </source>
</evidence>
<dbReference type="Proteomes" id="UP000234331">
    <property type="component" value="Unassembled WGS sequence"/>
</dbReference>
<dbReference type="Pfam" id="PF13649">
    <property type="entry name" value="Methyltransf_25"/>
    <property type="match status" value="1"/>
</dbReference>
<keyword evidence="2" id="KW-0489">Methyltransferase</keyword>